<evidence type="ECO:0000313" key="3">
    <source>
        <dbReference type="Proteomes" id="UP001275084"/>
    </source>
</evidence>
<proteinExistence type="predicted"/>
<keyword evidence="1" id="KW-0732">Signal</keyword>
<feature type="chain" id="PRO_5042466758" evidence="1">
    <location>
        <begin position="22"/>
        <end position="199"/>
    </location>
</feature>
<sequence length="199" mass="21545">MVSGKALLGAFLWMWPRGGYSRVGEQCRHWGVHCSGSCSPSLVASSTQRSQRSLKTAQGPGRFAGWDGVRWWWAAVVKAGSKRPNTEPKTARSSPIGAVRLIDLQHWPGVSRHLGTLAPFLLILGTLLVCPSLVSAHSSPAKTDTNLSETRGRQVGFPCKTDRSCSSVCMSVCPCDLPAAICGRNLRRWPLPAFACWTA</sequence>
<protein>
    <submittedName>
        <fullName evidence="2">Uncharacterized protein</fullName>
    </submittedName>
</protein>
<comment type="caution">
    <text evidence="2">The sequence shown here is derived from an EMBL/GenBank/DDBJ whole genome shotgun (WGS) entry which is preliminary data.</text>
</comment>
<accession>A0AAJ0HRZ6</accession>
<feature type="signal peptide" evidence="1">
    <location>
        <begin position="1"/>
        <end position="21"/>
    </location>
</feature>
<dbReference type="AlphaFoldDB" id="A0AAJ0HRZ6"/>
<gene>
    <name evidence="2" type="ORF">B0T25DRAFT_119642</name>
</gene>
<evidence type="ECO:0000313" key="2">
    <source>
        <dbReference type="EMBL" id="KAK3360088.1"/>
    </source>
</evidence>
<reference evidence="2" key="1">
    <citation type="journal article" date="2023" name="Mol. Phylogenet. Evol.">
        <title>Genome-scale phylogeny and comparative genomics of the fungal order Sordariales.</title>
        <authorList>
            <person name="Hensen N."/>
            <person name="Bonometti L."/>
            <person name="Westerberg I."/>
            <person name="Brannstrom I.O."/>
            <person name="Guillou S."/>
            <person name="Cros-Aarteil S."/>
            <person name="Calhoun S."/>
            <person name="Haridas S."/>
            <person name="Kuo A."/>
            <person name="Mondo S."/>
            <person name="Pangilinan J."/>
            <person name="Riley R."/>
            <person name="LaButti K."/>
            <person name="Andreopoulos B."/>
            <person name="Lipzen A."/>
            <person name="Chen C."/>
            <person name="Yan M."/>
            <person name="Daum C."/>
            <person name="Ng V."/>
            <person name="Clum A."/>
            <person name="Steindorff A."/>
            <person name="Ohm R.A."/>
            <person name="Martin F."/>
            <person name="Silar P."/>
            <person name="Natvig D.O."/>
            <person name="Lalanne C."/>
            <person name="Gautier V."/>
            <person name="Ament-Velasquez S.L."/>
            <person name="Kruys A."/>
            <person name="Hutchinson M.I."/>
            <person name="Powell A.J."/>
            <person name="Barry K."/>
            <person name="Miller A.N."/>
            <person name="Grigoriev I.V."/>
            <person name="Debuchy R."/>
            <person name="Gladieux P."/>
            <person name="Hiltunen Thoren M."/>
            <person name="Johannesson H."/>
        </authorList>
    </citation>
    <scope>NUCLEOTIDE SEQUENCE</scope>
    <source>
        <strain evidence="2">CBS 955.72</strain>
    </source>
</reference>
<keyword evidence="3" id="KW-1185">Reference proteome</keyword>
<dbReference type="EMBL" id="JAUIQD010000002">
    <property type="protein sequence ID" value="KAK3360088.1"/>
    <property type="molecule type" value="Genomic_DNA"/>
</dbReference>
<evidence type="ECO:0000256" key="1">
    <source>
        <dbReference type="SAM" id="SignalP"/>
    </source>
</evidence>
<dbReference type="Proteomes" id="UP001275084">
    <property type="component" value="Unassembled WGS sequence"/>
</dbReference>
<organism evidence="2 3">
    <name type="scientific">Lasiosphaeria hispida</name>
    <dbReference type="NCBI Taxonomy" id="260671"/>
    <lineage>
        <taxon>Eukaryota</taxon>
        <taxon>Fungi</taxon>
        <taxon>Dikarya</taxon>
        <taxon>Ascomycota</taxon>
        <taxon>Pezizomycotina</taxon>
        <taxon>Sordariomycetes</taxon>
        <taxon>Sordariomycetidae</taxon>
        <taxon>Sordariales</taxon>
        <taxon>Lasiosphaeriaceae</taxon>
        <taxon>Lasiosphaeria</taxon>
    </lineage>
</organism>
<reference evidence="2" key="2">
    <citation type="submission" date="2023-06" db="EMBL/GenBank/DDBJ databases">
        <authorList>
            <consortium name="Lawrence Berkeley National Laboratory"/>
            <person name="Haridas S."/>
            <person name="Hensen N."/>
            <person name="Bonometti L."/>
            <person name="Westerberg I."/>
            <person name="Brannstrom I.O."/>
            <person name="Guillou S."/>
            <person name="Cros-Aarteil S."/>
            <person name="Calhoun S."/>
            <person name="Kuo A."/>
            <person name="Mondo S."/>
            <person name="Pangilinan J."/>
            <person name="Riley R."/>
            <person name="Labutti K."/>
            <person name="Andreopoulos B."/>
            <person name="Lipzen A."/>
            <person name="Chen C."/>
            <person name="Yanf M."/>
            <person name="Daum C."/>
            <person name="Ng V."/>
            <person name="Clum A."/>
            <person name="Steindorff A."/>
            <person name="Ohm R."/>
            <person name="Martin F."/>
            <person name="Silar P."/>
            <person name="Natvig D."/>
            <person name="Lalanne C."/>
            <person name="Gautier V."/>
            <person name="Ament-Velasquez S.L."/>
            <person name="Kruys A."/>
            <person name="Hutchinson M.I."/>
            <person name="Powell A.J."/>
            <person name="Barry K."/>
            <person name="Miller A.N."/>
            <person name="Grigoriev I.V."/>
            <person name="Debuchy R."/>
            <person name="Gladieux P."/>
            <person name="Thoren M.H."/>
            <person name="Johannesson H."/>
        </authorList>
    </citation>
    <scope>NUCLEOTIDE SEQUENCE</scope>
    <source>
        <strain evidence="2">CBS 955.72</strain>
    </source>
</reference>
<name>A0AAJ0HRZ6_9PEZI</name>